<dbReference type="InterPro" id="IPR025877">
    <property type="entry name" value="MobA-like_NTP_Trfase"/>
</dbReference>
<dbReference type="EMBL" id="JAMBEP010000001">
    <property type="protein sequence ID" value="MCL1634844.1"/>
    <property type="molecule type" value="Genomic_DNA"/>
</dbReference>
<dbReference type="SUPFAM" id="SSF53448">
    <property type="entry name" value="Nucleotide-diphospho-sugar transferases"/>
    <property type="match status" value="1"/>
</dbReference>
<dbReference type="InterPro" id="IPR029044">
    <property type="entry name" value="Nucleotide-diphossugar_trans"/>
</dbReference>
<keyword evidence="1" id="KW-0460">Magnesium</keyword>
<dbReference type="PANTHER" id="PTHR43777">
    <property type="entry name" value="MOLYBDENUM COFACTOR CYTIDYLYLTRANSFERASE"/>
    <property type="match status" value="1"/>
</dbReference>
<sequence length="203" mass="21213">MSGTHAAVVLAAGGSRRLGRAKQLLTRGGETLAHRAARLCAETSPRRLLVVVGAYREDVAQAVAGIGCELVVNDEWERGLGSSLRTAAAALVAHEGPTLIVACDQPALESAHLRRLLDGAAATGLGCAATLHDGAPGIPAVLPPSWREHAGQLQGDQGMGRKLRELRADAVWTLDAPELGFDIDNDADLRVAIERGLLDDVSL</sequence>
<dbReference type="RefSeq" id="WP_249473593.1">
    <property type="nucleotide sequence ID" value="NZ_JAMBEP010000001.1"/>
</dbReference>
<evidence type="ECO:0000313" key="4">
    <source>
        <dbReference type="Proteomes" id="UP001431217"/>
    </source>
</evidence>
<dbReference type="Proteomes" id="UP001431217">
    <property type="component" value="Unassembled WGS sequence"/>
</dbReference>
<organism evidence="3 4">
    <name type="scientific">Luteimonas galliterrae</name>
    <dbReference type="NCBI Taxonomy" id="2940486"/>
    <lineage>
        <taxon>Bacteria</taxon>
        <taxon>Pseudomonadati</taxon>
        <taxon>Pseudomonadota</taxon>
        <taxon>Gammaproteobacteria</taxon>
        <taxon>Lysobacterales</taxon>
        <taxon>Lysobacteraceae</taxon>
        <taxon>Luteimonas</taxon>
    </lineage>
</organism>
<name>A0ABT0MIZ8_9GAMM</name>
<proteinExistence type="predicted"/>
<comment type="caution">
    <text evidence="3">The sequence shown here is derived from an EMBL/GenBank/DDBJ whole genome shotgun (WGS) entry which is preliminary data.</text>
</comment>
<evidence type="ECO:0000313" key="3">
    <source>
        <dbReference type="EMBL" id="MCL1634844.1"/>
    </source>
</evidence>
<dbReference type="Pfam" id="PF12804">
    <property type="entry name" value="NTP_transf_3"/>
    <property type="match status" value="1"/>
</dbReference>
<dbReference type="PANTHER" id="PTHR43777:SF1">
    <property type="entry name" value="MOLYBDENUM COFACTOR CYTIDYLYLTRANSFERASE"/>
    <property type="match status" value="1"/>
</dbReference>
<gene>
    <name evidence="3" type="ORF">M2650_09395</name>
</gene>
<accession>A0ABT0MIZ8</accession>
<feature type="domain" description="MobA-like NTP transferase" evidence="2">
    <location>
        <begin position="7"/>
        <end position="166"/>
    </location>
</feature>
<evidence type="ECO:0000256" key="1">
    <source>
        <dbReference type="ARBA" id="ARBA00022842"/>
    </source>
</evidence>
<keyword evidence="4" id="KW-1185">Reference proteome</keyword>
<protein>
    <submittedName>
        <fullName evidence="3">Nucleotidyltransferase family protein</fullName>
    </submittedName>
</protein>
<evidence type="ECO:0000259" key="2">
    <source>
        <dbReference type="Pfam" id="PF12804"/>
    </source>
</evidence>
<reference evidence="3 4" key="1">
    <citation type="submission" date="2022-05" db="EMBL/GenBank/DDBJ databases">
        <title>Luteimonas sp. SX5, whole genome shotgun sequencing project.</title>
        <authorList>
            <person name="Zhao G."/>
            <person name="Shen L."/>
        </authorList>
    </citation>
    <scope>NUCLEOTIDE SEQUENCE [LARGE SCALE GENOMIC DNA]</scope>
    <source>
        <strain evidence="3 4">SX5</strain>
    </source>
</reference>
<dbReference type="Gene3D" id="3.90.550.10">
    <property type="entry name" value="Spore Coat Polysaccharide Biosynthesis Protein SpsA, Chain A"/>
    <property type="match status" value="1"/>
</dbReference>
<dbReference type="CDD" id="cd04182">
    <property type="entry name" value="GT_2_like_f"/>
    <property type="match status" value="1"/>
</dbReference>